<dbReference type="Pfam" id="PF08719">
    <property type="entry name" value="NADAR"/>
    <property type="match status" value="1"/>
</dbReference>
<dbReference type="SUPFAM" id="SSF143990">
    <property type="entry name" value="YbiA-like"/>
    <property type="match status" value="1"/>
</dbReference>
<feature type="domain" description="NADAR" evidence="1">
    <location>
        <begin position="5"/>
        <end position="94"/>
    </location>
</feature>
<proteinExistence type="predicted"/>
<dbReference type="AlphaFoldDB" id="A0A0F9J0U4"/>
<accession>A0A0F9J0U4</accession>
<sequence length="222" mass="25079">MDQCEIAKLKDPGQAKRAGRKLKIRGDWNDIKLDIMKKILEVKFKDPELGQKLMNTAPAELIEGNNWNDRYWGICKGQGLNNLGIILMSIRDSLEYNQMSSTELLVQLALGTFDPYDLAALIHSSKDPSVLTATAKYFVGIKVESDGAVADEAYADIILNTFITNENTPPLVKEYVMLARQIKSLENCKRNKLTMGASHYYNVAKEPLQRDLDRIHSLLFED</sequence>
<name>A0A0F9J0U4_9ZZZZ</name>
<dbReference type="CDD" id="cd15457">
    <property type="entry name" value="NADAR"/>
    <property type="match status" value="1"/>
</dbReference>
<protein>
    <recommendedName>
        <fullName evidence="1">NADAR domain-containing protein</fullName>
    </recommendedName>
</protein>
<dbReference type="Gene3D" id="1.10.357.40">
    <property type="entry name" value="YbiA-like"/>
    <property type="match status" value="1"/>
</dbReference>
<dbReference type="EMBL" id="LAZR01011141">
    <property type="protein sequence ID" value="KKM63208.1"/>
    <property type="molecule type" value="Genomic_DNA"/>
</dbReference>
<gene>
    <name evidence="2" type="ORF">LCGC14_1513830</name>
</gene>
<reference evidence="2" key="1">
    <citation type="journal article" date="2015" name="Nature">
        <title>Complex archaea that bridge the gap between prokaryotes and eukaryotes.</title>
        <authorList>
            <person name="Spang A."/>
            <person name="Saw J.H."/>
            <person name="Jorgensen S.L."/>
            <person name="Zaremba-Niedzwiedzka K."/>
            <person name="Martijn J."/>
            <person name="Lind A.E."/>
            <person name="van Eijk R."/>
            <person name="Schleper C."/>
            <person name="Guy L."/>
            <person name="Ettema T.J."/>
        </authorList>
    </citation>
    <scope>NUCLEOTIDE SEQUENCE</scope>
</reference>
<evidence type="ECO:0000259" key="1">
    <source>
        <dbReference type="Pfam" id="PF08719"/>
    </source>
</evidence>
<evidence type="ECO:0000313" key="2">
    <source>
        <dbReference type="EMBL" id="KKM63208.1"/>
    </source>
</evidence>
<comment type="caution">
    <text evidence="2">The sequence shown here is derived from an EMBL/GenBank/DDBJ whole genome shotgun (WGS) entry which is preliminary data.</text>
</comment>
<dbReference type="InterPro" id="IPR037238">
    <property type="entry name" value="YbiA-like_sf"/>
</dbReference>
<organism evidence="2">
    <name type="scientific">marine sediment metagenome</name>
    <dbReference type="NCBI Taxonomy" id="412755"/>
    <lineage>
        <taxon>unclassified sequences</taxon>
        <taxon>metagenomes</taxon>
        <taxon>ecological metagenomes</taxon>
    </lineage>
</organism>
<dbReference type="InterPro" id="IPR012816">
    <property type="entry name" value="NADAR"/>
</dbReference>